<protein>
    <submittedName>
        <fullName evidence="1">Uncharacterized protein</fullName>
    </submittedName>
</protein>
<dbReference type="Pfam" id="PF20370">
    <property type="entry name" value="DUF6665"/>
    <property type="match status" value="1"/>
</dbReference>
<sequence length="107" mass="11545">MSFRPPASLLASTSGDLLSALEQELAGEMADVLGRAGRKVELALHRCAEARAGAPERLTEALDEAAQAVFALSVQRELCGLRNQAAMIRHYDIPRDVMARVGISRKT</sequence>
<accession>A0A504U7G5</accession>
<keyword evidence="2" id="KW-1185">Reference proteome</keyword>
<dbReference type="RefSeq" id="WP_140825815.1">
    <property type="nucleotide sequence ID" value="NZ_VFYP01000001.1"/>
</dbReference>
<organism evidence="1 2">
    <name type="scientific">Rhizobium glycinendophyticum</name>
    <dbReference type="NCBI Taxonomy" id="2589807"/>
    <lineage>
        <taxon>Bacteria</taxon>
        <taxon>Pseudomonadati</taxon>
        <taxon>Pseudomonadota</taxon>
        <taxon>Alphaproteobacteria</taxon>
        <taxon>Hyphomicrobiales</taxon>
        <taxon>Rhizobiaceae</taxon>
        <taxon>Rhizobium/Agrobacterium group</taxon>
        <taxon>Rhizobium</taxon>
    </lineage>
</organism>
<reference evidence="1 2" key="1">
    <citation type="submission" date="2019-06" db="EMBL/GenBank/DDBJ databases">
        <title>Rhizobium sp. CL12 isolated from roots of soybean.</title>
        <authorList>
            <person name="Wang C."/>
        </authorList>
    </citation>
    <scope>NUCLEOTIDE SEQUENCE [LARGE SCALE GENOMIC DNA]</scope>
    <source>
        <strain evidence="1 2">CL12</strain>
    </source>
</reference>
<evidence type="ECO:0000313" key="2">
    <source>
        <dbReference type="Proteomes" id="UP000316429"/>
    </source>
</evidence>
<proteinExistence type="predicted"/>
<dbReference type="Proteomes" id="UP000316429">
    <property type="component" value="Unassembled WGS sequence"/>
</dbReference>
<dbReference type="EMBL" id="VFYP01000001">
    <property type="protein sequence ID" value="TPP09420.1"/>
    <property type="molecule type" value="Genomic_DNA"/>
</dbReference>
<comment type="caution">
    <text evidence="1">The sequence shown here is derived from an EMBL/GenBank/DDBJ whole genome shotgun (WGS) entry which is preliminary data.</text>
</comment>
<name>A0A504U7G5_9HYPH</name>
<evidence type="ECO:0000313" key="1">
    <source>
        <dbReference type="EMBL" id="TPP09420.1"/>
    </source>
</evidence>
<dbReference type="InterPro" id="IPR046606">
    <property type="entry name" value="DUF6665"/>
</dbReference>
<dbReference type="OrthoDB" id="9814981at2"/>
<gene>
    <name evidence="1" type="ORF">FJQ55_00625</name>
</gene>
<dbReference type="AlphaFoldDB" id="A0A504U7G5"/>